<dbReference type="InterPro" id="IPR031950">
    <property type="entry name" value="EFTUD2_N"/>
</dbReference>
<dbReference type="InterPro" id="IPR035647">
    <property type="entry name" value="EFG_III/V"/>
</dbReference>
<dbReference type="InterPro" id="IPR044121">
    <property type="entry name" value="Snu114_GTP-bd"/>
</dbReference>
<dbReference type="OrthoDB" id="364892at2759"/>
<dbReference type="SUPFAM" id="SSF54980">
    <property type="entry name" value="EF-G C-terminal domain-like"/>
    <property type="match status" value="2"/>
</dbReference>
<evidence type="ECO:0000256" key="7">
    <source>
        <dbReference type="ARBA" id="ARBA00055641"/>
    </source>
</evidence>
<evidence type="ECO:0000313" key="10">
    <source>
        <dbReference type="Proteomes" id="UP001165063"/>
    </source>
</evidence>
<dbReference type="InterPro" id="IPR014721">
    <property type="entry name" value="Ribsml_uS5_D2-typ_fold_subgr"/>
</dbReference>
<keyword evidence="4" id="KW-0342">GTP-binding</keyword>
<dbReference type="GO" id="GO:0000974">
    <property type="term" value="C:Prp19 complex"/>
    <property type="evidence" value="ECO:0007669"/>
    <property type="project" value="UniProtKB-ARBA"/>
</dbReference>
<dbReference type="Gene3D" id="3.30.70.870">
    <property type="entry name" value="Elongation Factor G (Translational Gtpase), domain 3"/>
    <property type="match status" value="1"/>
</dbReference>
<evidence type="ECO:0000256" key="1">
    <source>
        <dbReference type="ARBA" id="ARBA00004123"/>
    </source>
</evidence>
<dbReference type="EMBL" id="BSXU01001527">
    <property type="protein sequence ID" value="GMG28469.1"/>
    <property type="molecule type" value="Genomic_DNA"/>
</dbReference>
<evidence type="ECO:0000313" key="9">
    <source>
        <dbReference type="EMBL" id="GMG28469.1"/>
    </source>
</evidence>
<dbReference type="FunFam" id="2.40.30.10:FF:000029">
    <property type="entry name" value="116 kDa U5 small nuclear ribonucleoprotein component"/>
    <property type="match status" value="1"/>
</dbReference>
<dbReference type="Pfam" id="PF00009">
    <property type="entry name" value="GTP_EFTU"/>
    <property type="match status" value="1"/>
</dbReference>
<evidence type="ECO:0000259" key="8">
    <source>
        <dbReference type="PROSITE" id="PS51722"/>
    </source>
</evidence>
<evidence type="ECO:0000256" key="6">
    <source>
        <dbReference type="ARBA" id="ARBA00023242"/>
    </source>
</evidence>
<dbReference type="PANTHER" id="PTHR42908">
    <property type="entry name" value="TRANSLATION ELONGATION FACTOR-RELATED"/>
    <property type="match status" value="1"/>
</dbReference>
<dbReference type="InterPro" id="IPR027417">
    <property type="entry name" value="P-loop_NTPase"/>
</dbReference>
<dbReference type="Gene3D" id="3.40.50.300">
    <property type="entry name" value="P-loop containing nucleotide triphosphate hydrolases"/>
    <property type="match status" value="1"/>
</dbReference>
<dbReference type="SUPFAM" id="SSF52540">
    <property type="entry name" value="P-loop containing nucleoside triphosphate hydrolases"/>
    <property type="match status" value="1"/>
</dbReference>
<dbReference type="Pfam" id="PF16004">
    <property type="entry name" value="EFTUD2"/>
    <property type="match status" value="1"/>
</dbReference>
<dbReference type="Pfam" id="PF03764">
    <property type="entry name" value="EFG_IV"/>
    <property type="match status" value="1"/>
</dbReference>
<dbReference type="FunFam" id="3.40.50.300:FF:000646">
    <property type="entry name" value="U5 small nuclear ribonucleoprotein component"/>
    <property type="match status" value="1"/>
</dbReference>
<keyword evidence="6" id="KW-0539">Nucleus</keyword>
<dbReference type="GO" id="GO:0005682">
    <property type="term" value="C:U5 snRNP"/>
    <property type="evidence" value="ECO:0007669"/>
    <property type="project" value="UniProtKB-ARBA"/>
</dbReference>
<dbReference type="Pfam" id="PF00679">
    <property type="entry name" value="EFG_C"/>
    <property type="match status" value="1"/>
</dbReference>
<proteinExistence type="predicted"/>
<dbReference type="InterPro" id="IPR005517">
    <property type="entry name" value="Transl_elong_EFG/EF2_IV"/>
</dbReference>
<dbReference type="FunFam" id="3.30.230.10:FF:000009">
    <property type="entry name" value="116 kDa U5 small nuclear ribonucleoprotein component"/>
    <property type="match status" value="1"/>
</dbReference>
<dbReference type="Proteomes" id="UP001165063">
    <property type="component" value="Unassembled WGS sequence"/>
</dbReference>
<dbReference type="InterPro" id="IPR000795">
    <property type="entry name" value="T_Tr_GTP-bd_dom"/>
</dbReference>
<feature type="domain" description="Tr-type G" evidence="8">
    <location>
        <begin position="81"/>
        <end position="355"/>
    </location>
</feature>
<dbReference type="SMART" id="SM00889">
    <property type="entry name" value="EFG_IV"/>
    <property type="match status" value="1"/>
</dbReference>
<dbReference type="InterPro" id="IPR000640">
    <property type="entry name" value="EFG_V-like"/>
</dbReference>
<dbReference type="AlphaFoldDB" id="A0A9W6YVW6"/>
<keyword evidence="10" id="KW-1185">Reference proteome</keyword>
<reference evidence="9" key="1">
    <citation type="submission" date="2023-04" db="EMBL/GenBank/DDBJ databases">
        <title>Ambrosiozyma monospora NBRC 1965.</title>
        <authorList>
            <person name="Ichikawa N."/>
            <person name="Sato H."/>
            <person name="Tonouchi N."/>
        </authorList>
    </citation>
    <scope>NUCLEOTIDE SEQUENCE</scope>
    <source>
        <strain evidence="9">NBRC 1965</strain>
    </source>
</reference>
<dbReference type="GO" id="GO:0030623">
    <property type="term" value="F:U5 snRNA binding"/>
    <property type="evidence" value="ECO:0007669"/>
    <property type="project" value="TreeGrafter"/>
</dbReference>
<sequence length="939" mass="105416">MTDQPVEEQQIVLHEDKQHYPSIRETFGPDVDTIVATSDAQDISVPIVAPQLDQTFKIEESELPETTYSKEYLCQLLSIPSKVRNIALVGSFHSGKSAFLDLLIKETHNLKLPTNLKTYKPLRYTDNHKIEIDRGMSIKSSTMTLLLTNLKGNSLAVNVLDTPGHVNFIDELAVSTRMSDALVLIVDVCEGLTKGLELAIDHTLKTNSPMSLVLNKLDRLVIELKLPPLDAYFKLRNIVYDINEFIQQSPFVQNGSYTWPTRLSPELGNVCFASSTLNFCFSLRSFSKIYIEKNKLEIPIDSFATKLWGDVYHINNKFVVKSTNATTDANSRTFVKFILQPIYKLVTATLTKSPKDLEAFLKTKLNITSIKSNKFKLDVQLLLKEVFVGFFGRVSCPFTDMLEHHLPSPADNAVTKFASLISYPKDTSVTELIKNCDPNGPLIAYVTKLVDTKDASRFYAQVRVLSGTLKPSTSVKLLGESFTSDYDEDMKIQPVKKTFLSCARYRIGVNGLPAGSIGLISGHEIDLFITKTATIYDTKFSSSEMAIVRPLDQIFKPVFKVAVQPFKPSEFSKFVEGLKKLNRSYIGCEIKVEEGGEHVILGYGELYMDCLLHDLRHLYTNIDIKVSDPMTRFAETCLDSSIVKLSIASSNKKNSITVVADPMDSKIGKDIENGIVSINEPIRKLAKKFKHMYDWDSLAARSIWTFGPDSLGTSILCDDTLPDEVDKQRLSAVKDSINQGFRWATREGPLCDEPIRDCRFRIIDASISSNLLESNGGQIIQMVRKACHAAFMTATPRLLEPIYEVEVICTTFIVKELTKLLERRRGGVLTDRPIEGTQLFKIVGFVPVIESVGLETDIRLFTQGQAMPQFVFSKWQAVPGDPLDANAYIPVLKRVPINFLARDFTIKTRKRKGLSDEPSLKKYVDLETWQKLESTGLFG</sequence>
<dbReference type="Gene3D" id="3.90.1430.10">
    <property type="entry name" value="Yeast translation eEF2 (G' domain)"/>
    <property type="match status" value="1"/>
</dbReference>
<dbReference type="GO" id="GO:0071007">
    <property type="term" value="C:U2-type catalytic step 2 spliceosome"/>
    <property type="evidence" value="ECO:0007669"/>
    <property type="project" value="TreeGrafter"/>
</dbReference>
<dbReference type="FunFam" id="3.30.70.870:FF:000002">
    <property type="entry name" value="Translation elongation factor 2"/>
    <property type="match status" value="1"/>
</dbReference>
<name>A0A9W6YVW6_AMBMO</name>
<dbReference type="CDD" id="cd04167">
    <property type="entry name" value="Snu114p"/>
    <property type="match status" value="1"/>
</dbReference>
<dbReference type="Gene3D" id="3.30.70.240">
    <property type="match status" value="1"/>
</dbReference>
<dbReference type="SMART" id="SM00838">
    <property type="entry name" value="EFG_C"/>
    <property type="match status" value="1"/>
</dbReference>
<evidence type="ECO:0000256" key="2">
    <source>
        <dbReference type="ARBA" id="ARBA00022664"/>
    </source>
</evidence>
<dbReference type="GO" id="GO:0003924">
    <property type="term" value="F:GTPase activity"/>
    <property type="evidence" value="ECO:0007669"/>
    <property type="project" value="InterPro"/>
</dbReference>
<keyword evidence="3" id="KW-0547">Nucleotide-binding</keyword>
<dbReference type="GO" id="GO:0046540">
    <property type="term" value="C:U4/U6 x U5 tri-snRNP complex"/>
    <property type="evidence" value="ECO:0007669"/>
    <property type="project" value="TreeGrafter"/>
</dbReference>
<comment type="caution">
    <text evidence="9">The sequence shown here is derived from an EMBL/GenBank/DDBJ whole genome shotgun (WGS) entry which is preliminary data.</text>
</comment>
<gene>
    <name evidence="9" type="ORF">Amon01_000358500</name>
</gene>
<dbReference type="InterPro" id="IPR009000">
    <property type="entry name" value="Transl_B-barrel_sf"/>
</dbReference>
<dbReference type="CDD" id="cd01683">
    <property type="entry name" value="EF2_IV_snRNP"/>
    <property type="match status" value="1"/>
</dbReference>
<dbReference type="GO" id="GO:0005525">
    <property type="term" value="F:GTP binding"/>
    <property type="evidence" value="ECO:0007669"/>
    <property type="project" value="UniProtKB-KW"/>
</dbReference>
<dbReference type="InterPro" id="IPR020568">
    <property type="entry name" value="Ribosomal_Su5_D2-typ_SF"/>
</dbReference>
<dbReference type="PROSITE" id="PS51722">
    <property type="entry name" value="G_TR_2"/>
    <property type="match status" value="1"/>
</dbReference>
<dbReference type="GO" id="GO:0000398">
    <property type="term" value="P:mRNA splicing, via spliceosome"/>
    <property type="evidence" value="ECO:0007669"/>
    <property type="project" value="UniProtKB-ARBA"/>
</dbReference>
<dbReference type="GO" id="GO:0005829">
    <property type="term" value="C:cytosol"/>
    <property type="evidence" value="ECO:0007669"/>
    <property type="project" value="TreeGrafter"/>
</dbReference>
<dbReference type="Gene3D" id="2.40.30.10">
    <property type="entry name" value="Translation factors"/>
    <property type="match status" value="1"/>
</dbReference>
<dbReference type="SUPFAM" id="SSF54211">
    <property type="entry name" value="Ribosomal protein S5 domain 2-like"/>
    <property type="match status" value="1"/>
</dbReference>
<dbReference type="SUPFAM" id="SSF50447">
    <property type="entry name" value="Translation proteins"/>
    <property type="match status" value="1"/>
</dbReference>
<evidence type="ECO:0000256" key="5">
    <source>
        <dbReference type="ARBA" id="ARBA00023187"/>
    </source>
</evidence>
<comment type="subcellular location">
    <subcellularLocation>
        <location evidence="1">Nucleus</location>
    </subcellularLocation>
</comment>
<dbReference type="Gene3D" id="3.30.230.10">
    <property type="match status" value="1"/>
</dbReference>
<keyword evidence="2" id="KW-0507">mRNA processing</keyword>
<protein>
    <submittedName>
        <fullName evidence="9">Unnamed protein product</fullName>
    </submittedName>
</protein>
<dbReference type="PANTHER" id="PTHR42908:SF6">
    <property type="entry name" value="116 KDA U5 SMALL NUCLEAR RIBONUCLEOPROTEIN COMPONENT"/>
    <property type="match status" value="1"/>
</dbReference>
<comment type="function">
    <text evidence="7">Component of the U5 snRNP complex required for pre-mRNA splicing. Binds GTP.</text>
</comment>
<evidence type="ECO:0000256" key="4">
    <source>
        <dbReference type="ARBA" id="ARBA00023134"/>
    </source>
</evidence>
<evidence type="ECO:0000256" key="3">
    <source>
        <dbReference type="ARBA" id="ARBA00022741"/>
    </source>
</evidence>
<keyword evidence="5" id="KW-0508">mRNA splicing</keyword>
<dbReference type="PRINTS" id="PR00315">
    <property type="entry name" value="ELONGATNFCT"/>
</dbReference>
<organism evidence="9 10">
    <name type="scientific">Ambrosiozyma monospora</name>
    <name type="common">Yeast</name>
    <name type="synonym">Endomycopsis monosporus</name>
    <dbReference type="NCBI Taxonomy" id="43982"/>
    <lineage>
        <taxon>Eukaryota</taxon>
        <taxon>Fungi</taxon>
        <taxon>Dikarya</taxon>
        <taxon>Ascomycota</taxon>
        <taxon>Saccharomycotina</taxon>
        <taxon>Pichiomycetes</taxon>
        <taxon>Pichiales</taxon>
        <taxon>Pichiaceae</taxon>
        <taxon>Ambrosiozyma</taxon>
    </lineage>
</organism>
<accession>A0A9W6YVW6</accession>